<evidence type="ECO:0000259" key="7">
    <source>
        <dbReference type="Pfam" id="PF04542"/>
    </source>
</evidence>
<dbReference type="InterPro" id="IPR039425">
    <property type="entry name" value="RNA_pol_sigma-70-like"/>
</dbReference>
<protein>
    <recommendedName>
        <fullName evidence="11">Sigma-70 family RNA polymerase sigma factor</fullName>
    </recommendedName>
</protein>
<keyword evidence="6" id="KW-0804">Transcription</keyword>
<evidence type="ECO:0000256" key="1">
    <source>
        <dbReference type="ARBA" id="ARBA00010641"/>
    </source>
</evidence>
<evidence type="ECO:0000313" key="10">
    <source>
        <dbReference type="Proteomes" id="UP000619260"/>
    </source>
</evidence>
<dbReference type="Gene3D" id="1.10.1740.10">
    <property type="match status" value="1"/>
</dbReference>
<evidence type="ECO:0000313" key="9">
    <source>
        <dbReference type="EMBL" id="GIJ45065.1"/>
    </source>
</evidence>
<dbReference type="SUPFAM" id="SSF88659">
    <property type="entry name" value="Sigma3 and sigma4 domains of RNA polymerase sigma factors"/>
    <property type="match status" value="1"/>
</dbReference>
<proteinExistence type="inferred from homology"/>
<dbReference type="GO" id="GO:0006352">
    <property type="term" value="P:DNA-templated transcription initiation"/>
    <property type="evidence" value="ECO:0007669"/>
    <property type="project" value="InterPro"/>
</dbReference>
<name>A0A8J3YJA8_9ACTN</name>
<comment type="similarity">
    <text evidence="1">Belongs to the sigma-70 factor family. ECF subfamily.</text>
</comment>
<dbReference type="AlphaFoldDB" id="A0A8J3YJA8"/>
<evidence type="ECO:0000256" key="3">
    <source>
        <dbReference type="ARBA" id="ARBA00023015"/>
    </source>
</evidence>
<evidence type="ECO:0000256" key="4">
    <source>
        <dbReference type="ARBA" id="ARBA00023082"/>
    </source>
</evidence>
<feature type="domain" description="RNA polymerase sigma factor 70 region 4 type 2" evidence="8">
    <location>
        <begin position="129"/>
        <end position="172"/>
    </location>
</feature>
<dbReference type="NCBIfam" id="TIGR02937">
    <property type="entry name" value="sigma70-ECF"/>
    <property type="match status" value="1"/>
</dbReference>
<evidence type="ECO:0000256" key="6">
    <source>
        <dbReference type="ARBA" id="ARBA00023163"/>
    </source>
</evidence>
<dbReference type="Pfam" id="PF04542">
    <property type="entry name" value="Sigma70_r2"/>
    <property type="match status" value="1"/>
</dbReference>
<dbReference type="InterPro" id="IPR013324">
    <property type="entry name" value="RNA_pol_sigma_r3/r4-like"/>
</dbReference>
<evidence type="ECO:0008006" key="11">
    <source>
        <dbReference type="Google" id="ProtNLM"/>
    </source>
</evidence>
<dbReference type="InterPro" id="IPR032710">
    <property type="entry name" value="NTF2-like_dom_sf"/>
</dbReference>
<dbReference type="InterPro" id="IPR013325">
    <property type="entry name" value="RNA_pol_sigma_r2"/>
</dbReference>
<keyword evidence="4" id="KW-0731">Sigma factor</keyword>
<evidence type="ECO:0000259" key="8">
    <source>
        <dbReference type="Pfam" id="PF08281"/>
    </source>
</evidence>
<comment type="subunit">
    <text evidence="2">Interacts transiently with the RNA polymerase catalytic core formed by RpoA, RpoB, RpoC and RpoZ (2 alpha, 1 beta, 1 beta' and 1 omega subunit) to form the RNA polymerase holoenzyme that can initiate transcription.</text>
</comment>
<accession>A0A8J3YJA8</accession>
<comment type="caution">
    <text evidence="9">The sequence shown here is derived from an EMBL/GenBank/DDBJ whole genome shotgun (WGS) entry which is preliminary data.</text>
</comment>
<keyword evidence="3" id="KW-0805">Transcription regulation</keyword>
<dbReference type="PANTHER" id="PTHR43133">
    <property type="entry name" value="RNA POLYMERASE ECF-TYPE SIGMA FACTO"/>
    <property type="match status" value="1"/>
</dbReference>
<sequence>MSRAPSYAVEVMVQDLELACAAQAGDQDALAVLISQHMAGLRAVAIAILGYGDEADDAVQDAILIALSKFSQLRDVSAADAWLRAVVRNASRRRLLARRTIPVADMTEFVTGGELGPDKIMERAETADWVQHAVATLPIPIREMVVLRYFTAFSSYAQIAELCGVPISTVRKGLWGGRQALERALRTTTEAAYAGGAAAAEATRSEARATVEAILRADDEFERMVHDRFDPAALISVSGNRLGGPAAMIDLFCRMLTADVRLRYRDASASSGIMVWETEFINPPHDPDHCPPAMAWLFRVDDGRVRTLRLSYRHVELS</sequence>
<reference evidence="9" key="1">
    <citation type="submission" date="2021-01" db="EMBL/GenBank/DDBJ databases">
        <title>Whole genome shotgun sequence of Virgisporangium aliadipatigenens NBRC 105644.</title>
        <authorList>
            <person name="Komaki H."/>
            <person name="Tamura T."/>
        </authorList>
    </citation>
    <scope>NUCLEOTIDE SEQUENCE</scope>
    <source>
        <strain evidence="9">NBRC 105644</strain>
    </source>
</reference>
<gene>
    <name evidence="9" type="ORF">Val02_19510</name>
</gene>
<dbReference type="SUPFAM" id="SSF54427">
    <property type="entry name" value="NTF2-like"/>
    <property type="match status" value="1"/>
</dbReference>
<keyword evidence="5" id="KW-0238">DNA-binding</keyword>
<evidence type="ECO:0000256" key="2">
    <source>
        <dbReference type="ARBA" id="ARBA00011344"/>
    </source>
</evidence>
<dbReference type="Proteomes" id="UP000619260">
    <property type="component" value="Unassembled WGS sequence"/>
</dbReference>
<dbReference type="GO" id="GO:0003677">
    <property type="term" value="F:DNA binding"/>
    <property type="evidence" value="ECO:0007669"/>
    <property type="project" value="UniProtKB-KW"/>
</dbReference>
<dbReference type="EMBL" id="BOPF01000006">
    <property type="protein sequence ID" value="GIJ45065.1"/>
    <property type="molecule type" value="Genomic_DNA"/>
</dbReference>
<evidence type="ECO:0000256" key="5">
    <source>
        <dbReference type="ARBA" id="ARBA00023125"/>
    </source>
</evidence>
<dbReference type="PANTHER" id="PTHR43133:SF8">
    <property type="entry name" value="RNA POLYMERASE SIGMA FACTOR HI_1459-RELATED"/>
    <property type="match status" value="1"/>
</dbReference>
<dbReference type="InterPro" id="IPR014284">
    <property type="entry name" value="RNA_pol_sigma-70_dom"/>
</dbReference>
<dbReference type="InterPro" id="IPR013249">
    <property type="entry name" value="RNA_pol_sigma70_r4_t2"/>
</dbReference>
<organism evidence="9 10">
    <name type="scientific">Virgisporangium aliadipatigenens</name>
    <dbReference type="NCBI Taxonomy" id="741659"/>
    <lineage>
        <taxon>Bacteria</taxon>
        <taxon>Bacillati</taxon>
        <taxon>Actinomycetota</taxon>
        <taxon>Actinomycetes</taxon>
        <taxon>Micromonosporales</taxon>
        <taxon>Micromonosporaceae</taxon>
        <taxon>Virgisporangium</taxon>
    </lineage>
</organism>
<dbReference type="Gene3D" id="1.10.10.10">
    <property type="entry name" value="Winged helix-like DNA-binding domain superfamily/Winged helix DNA-binding domain"/>
    <property type="match status" value="1"/>
</dbReference>
<dbReference type="InterPro" id="IPR007627">
    <property type="entry name" value="RNA_pol_sigma70_r2"/>
</dbReference>
<dbReference type="Pfam" id="PF08281">
    <property type="entry name" value="Sigma70_r4_2"/>
    <property type="match status" value="1"/>
</dbReference>
<keyword evidence="10" id="KW-1185">Reference proteome</keyword>
<dbReference type="GO" id="GO:0016987">
    <property type="term" value="F:sigma factor activity"/>
    <property type="evidence" value="ECO:0007669"/>
    <property type="project" value="UniProtKB-KW"/>
</dbReference>
<dbReference type="InterPro" id="IPR036388">
    <property type="entry name" value="WH-like_DNA-bd_sf"/>
</dbReference>
<dbReference type="SUPFAM" id="SSF88946">
    <property type="entry name" value="Sigma2 domain of RNA polymerase sigma factors"/>
    <property type="match status" value="1"/>
</dbReference>
<feature type="domain" description="RNA polymerase sigma-70 region 2" evidence="7">
    <location>
        <begin position="33"/>
        <end position="99"/>
    </location>
</feature>